<dbReference type="Gene3D" id="3.50.90.10">
    <property type="entry name" value="YerB-like"/>
    <property type="match status" value="1"/>
</dbReference>
<dbReference type="InterPro" id="IPR035328">
    <property type="entry name" value="DUF3048_C"/>
</dbReference>
<evidence type="ECO:0000313" key="4">
    <source>
        <dbReference type="Proteomes" id="UP000230956"/>
    </source>
</evidence>
<name>A0A2M7TAR0_9ACTN</name>
<accession>A0A2M7TAR0</accession>
<feature type="non-terminal residue" evidence="3">
    <location>
        <position position="341"/>
    </location>
</feature>
<gene>
    <name evidence="3" type="ORF">COY37_01000</name>
</gene>
<proteinExistence type="predicted"/>
<dbReference type="Pfam" id="PF17479">
    <property type="entry name" value="DUF3048_C"/>
    <property type="match status" value="1"/>
</dbReference>
<feature type="domain" description="DUF3048" evidence="2">
    <location>
        <begin position="231"/>
        <end position="341"/>
    </location>
</feature>
<evidence type="ECO:0000313" key="3">
    <source>
        <dbReference type="EMBL" id="PIZ42074.1"/>
    </source>
</evidence>
<dbReference type="SUPFAM" id="SSF159774">
    <property type="entry name" value="YerB-like"/>
    <property type="match status" value="1"/>
</dbReference>
<protein>
    <recommendedName>
        <fullName evidence="5">DUF3048 domain-containing protein</fullName>
    </recommendedName>
</protein>
<dbReference type="Pfam" id="PF11258">
    <property type="entry name" value="DUF3048"/>
    <property type="match status" value="1"/>
</dbReference>
<organism evidence="3 4">
    <name type="scientific">Candidatus Aquicultor secundus</name>
    <dbReference type="NCBI Taxonomy" id="1973895"/>
    <lineage>
        <taxon>Bacteria</taxon>
        <taxon>Bacillati</taxon>
        <taxon>Actinomycetota</taxon>
        <taxon>Candidatus Aquicultoria</taxon>
        <taxon>Candidatus Aquicultorales</taxon>
        <taxon>Candidatus Aquicultoraceae</taxon>
        <taxon>Candidatus Aquicultor</taxon>
    </lineage>
</organism>
<dbReference type="Proteomes" id="UP000230956">
    <property type="component" value="Unassembled WGS sequence"/>
</dbReference>
<dbReference type="AlphaFoldDB" id="A0A2M7TAR0"/>
<dbReference type="EMBL" id="PFNG01000030">
    <property type="protein sequence ID" value="PIZ42074.1"/>
    <property type="molecule type" value="Genomic_DNA"/>
</dbReference>
<evidence type="ECO:0000259" key="1">
    <source>
        <dbReference type="Pfam" id="PF11258"/>
    </source>
</evidence>
<evidence type="ECO:0000259" key="2">
    <source>
        <dbReference type="Pfam" id="PF17479"/>
    </source>
</evidence>
<dbReference type="InterPro" id="IPR021416">
    <property type="entry name" value="DUF3048_N"/>
</dbReference>
<evidence type="ECO:0008006" key="5">
    <source>
        <dbReference type="Google" id="ProtNLM"/>
    </source>
</evidence>
<dbReference type="InterPro" id="IPR023158">
    <property type="entry name" value="YerB-like_sf"/>
</dbReference>
<reference evidence="4" key="1">
    <citation type="submission" date="2017-09" db="EMBL/GenBank/DDBJ databases">
        <title>Depth-based differentiation of microbial function through sediment-hosted aquifers and enrichment of novel symbionts in the deep terrestrial subsurface.</title>
        <authorList>
            <person name="Probst A.J."/>
            <person name="Ladd B."/>
            <person name="Jarett J.K."/>
            <person name="Geller-Mcgrath D.E."/>
            <person name="Sieber C.M.K."/>
            <person name="Emerson J.B."/>
            <person name="Anantharaman K."/>
            <person name="Thomas B.C."/>
            <person name="Malmstrom R."/>
            <person name="Stieglmeier M."/>
            <person name="Klingl A."/>
            <person name="Woyke T."/>
            <person name="Ryan C.M."/>
            <person name="Banfield J.F."/>
        </authorList>
    </citation>
    <scope>NUCLEOTIDE SEQUENCE [LARGE SCALE GENOMIC DNA]</scope>
</reference>
<feature type="domain" description="DUF3048" evidence="1">
    <location>
        <begin position="65"/>
        <end position="203"/>
    </location>
</feature>
<sequence length="341" mass="38404">MKKIHFIIITVVSLLFIAGAAVAVFWPDIFPQETTESRATVDSTTKTTIAEATATVPEFTCPLDGEATGEQQSLRRPFAVMIENHPDARPQSGLSKACVVYETVAEGGITRFMAVFLHNDVGNIGPVRSAREYFADLAKQYDAVYAHCGGPTTIYDVIKNLGLADLDQYFNGDYFWRIKTRHAPHNLYTSTDFLRKGSEAHGYNQQVFFQKLNFKDDEPLEMRPATETVVINFSKPLFLVRYDYDRQTNTYKRFMVGKPHIDPDNNRQISPKNVVIQYAPISNIADDPKGRMKVNLVGTGRGIVFQDGKTIQATWNRATVTDPTRYYDPTGIEIKLNRGQT</sequence>
<comment type="caution">
    <text evidence="3">The sequence shown here is derived from an EMBL/GenBank/DDBJ whole genome shotgun (WGS) entry which is preliminary data.</text>
</comment>